<dbReference type="GO" id="GO:0005886">
    <property type="term" value="C:plasma membrane"/>
    <property type="evidence" value="ECO:0007669"/>
    <property type="project" value="UniProtKB-SubCell"/>
</dbReference>
<comment type="function">
    <text evidence="10">Cell wall formation. Catalyzes the transfer of a GlcNAc subunit on undecaprenyl-pyrophosphoryl-MurNAc-pentapeptide (lipid intermediate I) to form undecaprenyl-pyrophosphoryl-MurNAc-(pentapeptide)GlcNAc (lipid intermediate II).</text>
</comment>
<dbReference type="InterPro" id="IPR004276">
    <property type="entry name" value="GlycoTrans_28_N"/>
</dbReference>
<dbReference type="GO" id="GO:0005975">
    <property type="term" value="P:carbohydrate metabolic process"/>
    <property type="evidence" value="ECO:0007669"/>
    <property type="project" value="InterPro"/>
</dbReference>
<comment type="pathway">
    <text evidence="10">Cell wall biogenesis; peptidoglycan biosynthesis.</text>
</comment>
<dbReference type="EC" id="2.4.1.227" evidence="10"/>
<dbReference type="OrthoDB" id="9808936at2"/>
<dbReference type="InterPro" id="IPR006009">
    <property type="entry name" value="GlcNAc_MurG"/>
</dbReference>
<evidence type="ECO:0000259" key="11">
    <source>
        <dbReference type="Pfam" id="PF03033"/>
    </source>
</evidence>
<evidence type="ECO:0000256" key="6">
    <source>
        <dbReference type="ARBA" id="ARBA00022984"/>
    </source>
</evidence>
<keyword evidence="8 10" id="KW-0131">Cell cycle</keyword>
<dbReference type="Pfam" id="PF03033">
    <property type="entry name" value="Glyco_transf_28"/>
    <property type="match status" value="1"/>
</dbReference>
<keyword evidence="1 10" id="KW-1003">Cell membrane</keyword>
<dbReference type="AlphaFoldDB" id="A0A921I228"/>
<feature type="binding site" evidence="10">
    <location>
        <position position="194"/>
    </location>
    <ligand>
        <name>UDP-N-acetyl-alpha-D-glucosamine</name>
        <dbReference type="ChEBI" id="CHEBI:57705"/>
    </ligand>
</feature>
<evidence type="ECO:0000256" key="7">
    <source>
        <dbReference type="ARBA" id="ARBA00023136"/>
    </source>
</evidence>
<keyword evidence="6 10" id="KW-0573">Peptidoglycan synthesis</keyword>
<evidence type="ECO:0000256" key="10">
    <source>
        <dbReference type="HAMAP-Rule" id="MF_00033"/>
    </source>
</evidence>
<evidence type="ECO:0000256" key="3">
    <source>
        <dbReference type="ARBA" id="ARBA00022676"/>
    </source>
</evidence>
<reference evidence="13" key="2">
    <citation type="submission" date="2021-09" db="EMBL/GenBank/DDBJ databases">
        <authorList>
            <person name="Gilroy R."/>
        </authorList>
    </citation>
    <scope>NUCLEOTIDE SEQUENCE</scope>
    <source>
        <strain evidence="13">ChiSjej5B23-16112</strain>
    </source>
</reference>
<feature type="domain" description="Glycosyltransferase family 28 N-terminal" evidence="11">
    <location>
        <begin position="4"/>
        <end position="139"/>
    </location>
</feature>
<feature type="binding site" evidence="10">
    <location>
        <position position="164"/>
    </location>
    <ligand>
        <name>UDP-N-acetyl-alpha-D-glucosamine</name>
        <dbReference type="ChEBI" id="CHEBI:57705"/>
    </ligand>
</feature>
<evidence type="ECO:0000256" key="1">
    <source>
        <dbReference type="ARBA" id="ARBA00022475"/>
    </source>
</evidence>
<accession>A0A921I228</accession>
<dbReference type="PANTHER" id="PTHR21015">
    <property type="entry name" value="UDP-N-ACETYLGLUCOSAMINE--N-ACETYLMURAMYL-(PENTAPEPTIDE) PYROPHOSPHORYL-UNDECAPRENOL N-ACETYLGLUCOSAMINE TRANSFERASE 1"/>
    <property type="match status" value="1"/>
</dbReference>
<dbReference type="EMBL" id="DYVY01000071">
    <property type="protein sequence ID" value="HJF94056.1"/>
    <property type="molecule type" value="Genomic_DNA"/>
</dbReference>
<comment type="caution">
    <text evidence="10">Lacks conserved residue(s) required for the propagation of feature annotation.</text>
</comment>
<dbReference type="Pfam" id="PF04101">
    <property type="entry name" value="Glyco_tran_28_C"/>
    <property type="match status" value="1"/>
</dbReference>
<dbReference type="Proteomes" id="UP000769156">
    <property type="component" value="Unassembled WGS sequence"/>
</dbReference>
<organism evidence="13 14">
    <name type="scientific">Lachnoclostridium phocaeense</name>
    <dbReference type="NCBI Taxonomy" id="1871021"/>
    <lineage>
        <taxon>Bacteria</taxon>
        <taxon>Bacillati</taxon>
        <taxon>Bacillota</taxon>
        <taxon>Clostridia</taxon>
        <taxon>Lachnospirales</taxon>
        <taxon>Lachnospiraceae</taxon>
    </lineage>
</organism>
<dbReference type="HAMAP" id="MF_00033">
    <property type="entry name" value="MurG"/>
    <property type="match status" value="1"/>
</dbReference>
<dbReference type="NCBIfam" id="NF009102">
    <property type="entry name" value="PRK12446.1"/>
    <property type="match status" value="1"/>
</dbReference>
<keyword evidence="9 10" id="KW-0961">Cell wall biogenesis/degradation</keyword>
<evidence type="ECO:0000256" key="8">
    <source>
        <dbReference type="ARBA" id="ARBA00023306"/>
    </source>
</evidence>
<dbReference type="GO" id="GO:0071555">
    <property type="term" value="P:cell wall organization"/>
    <property type="evidence" value="ECO:0007669"/>
    <property type="project" value="UniProtKB-KW"/>
</dbReference>
<dbReference type="NCBIfam" id="TIGR01133">
    <property type="entry name" value="murG"/>
    <property type="match status" value="1"/>
</dbReference>
<dbReference type="CDD" id="cd03785">
    <property type="entry name" value="GT28_MurG"/>
    <property type="match status" value="1"/>
</dbReference>
<feature type="binding site" evidence="10">
    <location>
        <position position="289"/>
    </location>
    <ligand>
        <name>UDP-N-acetyl-alpha-D-glucosamine</name>
        <dbReference type="ChEBI" id="CHEBI:57705"/>
    </ligand>
</feature>
<dbReference type="InterPro" id="IPR007235">
    <property type="entry name" value="Glyco_trans_28_C"/>
</dbReference>
<dbReference type="GO" id="GO:0009252">
    <property type="term" value="P:peptidoglycan biosynthetic process"/>
    <property type="evidence" value="ECO:0007669"/>
    <property type="project" value="UniProtKB-UniRule"/>
</dbReference>
<dbReference type="PANTHER" id="PTHR21015:SF27">
    <property type="entry name" value="UDP-N-ACETYLGLUCOSAMINE--N-ACETYLMURAMYL-(PENTAPEPTIDE) PYROPHOSPHORYL-UNDECAPRENOL N-ACETYLGLUCOSAMINE TRANSFERASE"/>
    <property type="match status" value="1"/>
</dbReference>
<name>A0A921I228_9FIRM</name>
<reference evidence="13" key="1">
    <citation type="journal article" date="2021" name="PeerJ">
        <title>Extensive microbial diversity within the chicken gut microbiome revealed by metagenomics and culture.</title>
        <authorList>
            <person name="Gilroy R."/>
            <person name="Ravi A."/>
            <person name="Getino M."/>
            <person name="Pursley I."/>
            <person name="Horton D.L."/>
            <person name="Alikhan N.F."/>
            <person name="Baker D."/>
            <person name="Gharbi K."/>
            <person name="Hall N."/>
            <person name="Watson M."/>
            <person name="Adriaenssens E.M."/>
            <person name="Foster-Nyarko E."/>
            <person name="Jarju S."/>
            <person name="Secka A."/>
            <person name="Antonio M."/>
            <person name="Oren A."/>
            <person name="Chaudhuri R.R."/>
            <person name="La Ragione R."/>
            <person name="Hildebrand F."/>
            <person name="Pallen M.J."/>
        </authorList>
    </citation>
    <scope>NUCLEOTIDE SEQUENCE</scope>
    <source>
        <strain evidence="13">ChiSjej5B23-16112</strain>
    </source>
</reference>
<dbReference type="GO" id="GO:0008360">
    <property type="term" value="P:regulation of cell shape"/>
    <property type="evidence" value="ECO:0007669"/>
    <property type="project" value="UniProtKB-KW"/>
</dbReference>
<keyword evidence="4 10" id="KW-0808">Transferase</keyword>
<evidence type="ECO:0000259" key="12">
    <source>
        <dbReference type="Pfam" id="PF04101"/>
    </source>
</evidence>
<comment type="caution">
    <text evidence="13">The sequence shown here is derived from an EMBL/GenBank/DDBJ whole genome shotgun (WGS) entry which is preliminary data.</text>
</comment>
<dbReference type="SUPFAM" id="SSF53756">
    <property type="entry name" value="UDP-Glycosyltransferase/glycogen phosphorylase"/>
    <property type="match status" value="1"/>
</dbReference>
<proteinExistence type="inferred from homology"/>
<evidence type="ECO:0000313" key="13">
    <source>
        <dbReference type="EMBL" id="HJF94056.1"/>
    </source>
</evidence>
<dbReference type="Gene3D" id="3.40.50.2000">
    <property type="entry name" value="Glycogen Phosphorylase B"/>
    <property type="match status" value="2"/>
</dbReference>
<comment type="catalytic activity">
    <reaction evidence="10">
        <text>di-trans,octa-cis-undecaprenyl diphospho-N-acetyl-alpha-D-muramoyl-L-alanyl-D-glutamyl-meso-2,6-diaminopimeloyl-D-alanyl-D-alanine + UDP-N-acetyl-alpha-D-glucosamine = di-trans,octa-cis-undecaprenyl diphospho-[N-acetyl-alpha-D-glucosaminyl-(1-&gt;4)]-N-acetyl-alpha-D-muramoyl-L-alanyl-D-glutamyl-meso-2,6-diaminopimeloyl-D-alanyl-D-alanine + UDP + H(+)</text>
        <dbReference type="Rhea" id="RHEA:31227"/>
        <dbReference type="ChEBI" id="CHEBI:15378"/>
        <dbReference type="ChEBI" id="CHEBI:57705"/>
        <dbReference type="ChEBI" id="CHEBI:58223"/>
        <dbReference type="ChEBI" id="CHEBI:61387"/>
        <dbReference type="ChEBI" id="CHEBI:61388"/>
        <dbReference type="EC" id="2.4.1.227"/>
    </reaction>
</comment>
<gene>
    <name evidence="10" type="primary">murG</name>
    <name evidence="13" type="ORF">K8V82_04615</name>
</gene>
<dbReference type="GO" id="GO:0050511">
    <property type="term" value="F:undecaprenyldiphospho-muramoylpentapeptide beta-N-acetylglucosaminyltransferase activity"/>
    <property type="evidence" value="ECO:0007669"/>
    <property type="project" value="UniProtKB-UniRule"/>
</dbReference>
<evidence type="ECO:0000256" key="2">
    <source>
        <dbReference type="ARBA" id="ARBA00022618"/>
    </source>
</evidence>
<keyword evidence="2 10" id="KW-0132">Cell division</keyword>
<evidence type="ECO:0000256" key="5">
    <source>
        <dbReference type="ARBA" id="ARBA00022960"/>
    </source>
</evidence>
<evidence type="ECO:0000256" key="9">
    <source>
        <dbReference type="ARBA" id="ARBA00023316"/>
    </source>
</evidence>
<dbReference type="GO" id="GO:0051301">
    <property type="term" value="P:cell division"/>
    <property type="evidence" value="ECO:0007669"/>
    <property type="project" value="UniProtKB-KW"/>
</dbReference>
<protein>
    <recommendedName>
        <fullName evidence="10">UDP-N-acetylglucosamine--N-acetylmuramyl-(pentapeptide) pyrophosphoryl-undecaprenol N-acetylglucosamine transferase</fullName>
        <ecNumber evidence="10">2.4.1.227</ecNumber>
    </recommendedName>
    <alternativeName>
        <fullName evidence="10">Undecaprenyl-PP-MurNAc-pentapeptide-UDPGlcNAc GlcNAc transferase</fullName>
    </alternativeName>
</protein>
<evidence type="ECO:0000313" key="14">
    <source>
        <dbReference type="Proteomes" id="UP000769156"/>
    </source>
</evidence>
<evidence type="ECO:0000256" key="4">
    <source>
        <dbReference type="ARBA" id="ARBA00022679"/>
    </source>
</evidence>
<sequence length="355" mass="39041">MKRIILTGGGTAGHVTPNIALLPRLKELQYDIHYIGSYNGIEKELIEQFGIPYHGISSGKLRRYFSVQNFTDPFRVLKGFGEAQKLIKLLKPDVIFSKGGFVSVPVVMAGKKCKVPVIIHESDMTPGLANKLSIPSAVKVCCNFPETVELLPADKAVLTGSPIRQELLEGDAEKARNFTGFTSEKPVILVIGGSLGAVAVNNAVRSNLPELLKDFQVIHLCGRGKLDPTLNNLNGYVQYEYIKDELKDLFALTDIVISRAGANAICELLALHKPNLLIPLSANASRGDQILNARSFERQGFSMVLEEEEITSEKFLSCVHTLYDNRKQYADAMSSSHQQNSIDTIIELIESAVNE</sequence>
<comment type="similarity">
    <text evidence="10">Belongs to the glycosyltransferase 28 family. MurG subfamily.</text>
</comment>
<keyword evidence="7 10" id="KW-0472">Membrane</keyword>
<keyword evidence="3 10" id="KW-0328">Glycosyltransferase</keyword>
<feature type="domain" description="Glycosyl transferase family 28 C-terminal" evidence="12">
    <location>
        <begin position="187"/>
        <end position="345"/>
    </location>
</feature>
<keyword evidence="5 10" id="KW-0133">Cell shape</keyword>
<feature type="binding site" evidence="10">
    <location>
        <begin position="11"/>
        <end position="13"/>
    </location>
    <ligand>
        <name>UDP-N-acetyl-alpha-D-glucosamine</name>
        <dbReference type="ChEBI" id="CHEBI:57705"/>
    </ligand>
</feature>
<comment type="subcellular location">
    <subcellularLocation>
        <location evidence="10">Cell membrane</location>
        <topology evidence="10">Peripheral membrane protein</topology>
        <orientation evidence="10">Cytoplasmic side</orientation>
    </subcellularLocation>
</comment>